<dbReference type="InterPro" id="IPR001245">
    <property type="entry name" value="Ser-Thr/Tyr_kinase_cat_dom"/>
</dbReference>
<evidence type="ECO:0000256" key="2">
    <source>
        <dbReference type="ARBA" id="ARBA00012513"/>
    </source>
</evidence>
<comment type="similarity">
    <text evidence="1">Belongs to the protein kinase superfamily. TKL Ser/Thr protein kinase family. RAF subfamily.</text>
</comment>
<proteinExistence type="inferred from homology"/>
<keyword evidence="3" id="KW-0723">Serine/threonine-protein kinase</keyword>
<dbReference type="EC" id="2.7.11.1" evidence="2"/>
<evidence type="ECO:0000259" key="11">
    <source>
        <dbReference type="PROSITE" id="PS50011"/>
    </source>
</evidence>
<organism evidence="13 14">
    <name type="scientific">Trapa natans</name>
    <name type="common">Water chestnut</name>
    <dbReference type="NCBI Taxonomy" id="22666"/>
    <lineage>
        <taxon>Eukaryota</taxon>
        <taxon>Viridiplantae</taxon>
        <taxon>Streptophyta</taxon>
        <taxon>Embryophyta</taxon>
        <taxon>Tracheophyta</taxon>
        <taxon>Spermatophyta</taxon>
        <taxon>Magnoliopsida</taxon>
        <taxon>eudicotyledons</taxon>
        <taxon>Gunneridae</taxon>
        <taxon>Pentapetalae</taxon>
        <taxon>rosids</taxon>
        <taxon>malvids</taxon>
        <taxon>Myrtales</taxon>
        <taxon>Lythraceae</taxon>
        <taxon>Trapa</taxon>
    </lineage>
</organism>
<evidence type="ECO:0000256" key="9">
    <source>
        <dbReference type="ARBA" id="ARBA00048679"/>
    </source>
</evidence>
<dbReference type="Pfam" id="PF07714">
    <property type="entry name" value="PK_Tyr_Ser-Thr"/>
    <property type="match status" value="1"/>
</dbReference>
<dbReference type="PROSITE" id="PS50011">
    <property type="entry name" value="PROTEIN_KINASE_DOM"/>
    <property type="match status" value="1"/>
</dbReference>
<dbReference type="PROSITE" id="PS51671">
    <property type="entry name" value="ACT"/>
    <property type="match status" value="1"/>
</dbReference>
<evidence type="ECO:0000256" key="8">
    <source>
        <dbReference type="ARBA" id="ARBA00047899"/>
    </source>
</evidence>
<comment type="catalytic activity">
    <reaction evidence="9">
        <text>L-seryl-[protein] + ATP = O-phospho-L-seryl-[protein] + ADP + H(+)</text>
        <dbReference type="Rhea" id="RHEA:17989"/>
        <dbReference type="Rhea" id="RHEA-COMP:9863"/>
        <dbReference type="Rhea" id="RHEA-COMP:11604"/>
        <dbReference type="ChEBI" id="CHEBI:15378"/>
        <dbReference type="ChEBI" id="CHEBI:29999"/>
        <dbReference type="ChEBI" id="CHEBI:30616"/>
        <dbReference type="ChEBI" id="CHEBI:83421"/>
        <dbReference type="ChEBI" id="CHEBI:456216"/>
        <dbReference type="EC" id="2.7.11.1"/>
    </reaction>
</comment>
<feature type="region of interest" description="Disordered" evidence="10">
    <location>
        <begin position="1"/>
        <end position="21"/>
    </location>
</feature>
<evidence type="ECO:0000313" key="13">
    <source>
        <dbReference type="EMBL" id="KAK4804297.1"/>
    </source>
</evidence>
<keyword evidence="5" id="KW-0547">Nucleotide-binding</keyword>
<sequence length="512" mass="58550">MEGCSESSSSRVMESSYSPKNKNRRLRAKVDAYNEILWRLKELGVEEAMHPDFEDDLWAHFNRLPNSYASDMSIEKAEDVLMHKRLLQMAQDPATRPAIEVRPEQASPSNQNNETSVHSNNLIRDDAQASAPKSELRPRYEITISTNDKRKFLSQLTSVISELGLNIQEAHAFSTEDGYFLDVFVVSCLKESGADELKKHLVKEIKKTERSLPSKKHVMDVNKQEQKGLGLRSEYVSIPNKGEDFWQIDTSLLRFEEQLASGSYGDLYKGTYLGQDVAIKVFRAEHLGNALQQEFTQEVFIMRKIRHRNIVQFIGASTRPPRLCIVTEYMPGGSVFDFLRKQKDALKLSTVLKFAIDVSKGMNFLHQNNIIHRDLKAANLLIDENNVVKISDFGIAKIQTGPGVMTAETGTYRWMAPEVIEHKPYNHKADVFSFGIVLWEILTRKLPYEELTPLQAAISVVHKGLRPTIPTYTHPGLEKLLIRCWQRDPSLRPEFMEILEILNHIEKVRQAK</sequence>
<dbReference type="AlphaFoldDB" id="A0AAN7MF92"/>
<dbReference type="Gene3D" id="1.10.510.10">
    <property type="entry name" value="Transferase(Phosphotransferase) domain 1"/>
    <property type="match status" value="1"/>
</dbReference>
<evidence type="ECO:0000256" key="7">
    <source>
        <dbReference type="ARBA" id="ARBA00022840"/>
    </source>
</evidence>
<dbReference type="GO" id="GO:0004674">
    <property type="term" value="F:protein serine/threonine kinase activity"/>
    <property type="evidence" value="ECO:0007669"/>
    <property type="project" value="UniProtKB-KW"/>
</dbReference>
<evidence type="ECO:0000313" key="14">
    <source>
        <dbReference type="Proteomes" id="UP001346149"/>
    </source>
</evidence>
<evidence type="ECO:0000259" key="12">
    <source>
        <dbReference type="PROSITE" id="PS51671"/>
    </source>
</evidence>
<dbReference type="PROSITE" id="PS00108">
    <property type="entry name" value="PROTEIN_KINASE_ST"/>
    <property type="match status" value="1"/>
</dbReference>
<dbReference type="PANTHER" id="PTHR44329">
    <property type="entry name" value="SERINE/THREONINE-PROTEIN KINASE TNNI3K-RELATED"/>
    <property type="match status" value="1"/>
</dbReference>
<evidence type="ECO:0000256" key="10">
    <source>
        <dbReference type="SAM" id="MobiDB-lite"/>
    </source>
</evidence>
<feature type="compositionally biased region" description="Polar residues" evidence="10">
    <location>
        <begin position="106"/>
        <end position="122"/>
    </location>
</feature>
<dbReference type="InterPro" id="IPR008271">
    <property type="entry name" value="Ser/Thr_kinase_AS"/>
</dbReference>
<keyword evidence="6" id="KW-0418">Kinase</keyword>
<keyword evidence="14" id="KW-1185">Reference proteome</keyword>
<keyword evidence="4" id="KW-0808">Transferase</keyword>
<reference evidence="13 14" key="1">
    <citation type="journal article" date="2023" name="Hortic Res">
        <title>Pangenome of water caltrop reveals structural variations and asymmetric subgenome divergence after allopolyploidization.</title>
        <authorList>
            <person name="Zhang X."/>
            <person name="Chen Y."/>
            <person name="Wang L."/>
            <person name="Yuan Y."/>
            <person name="Fang M."/>
            <person name="Shi L."/>
            <person name="Lu R."/>
            <person name="Comes H.P."/>
            <person name="Ma Y."/>
            <person name="Chen Y."/>
            <person name="Huang G."/>
            <person name="Zhou Y."/>
            <person name="Zheng Z."/>
            <person name="Qiu Y."/>
        </authorList>
    </citation>
    <scope>NUCLEOTIDE SEQUENCE [LARGE SCALE GENOMIC DNA]</scope>
    <source>
        <strain evidence="13">F231</strain>
    </source>
</reference>
<dbReference type="EMBL" id="JAXQNO010000001">
    <property type="protein sequence ID" value="KAK4804297.1"/>
    <property type="molecule type" value="Genomic_DNA"/>
</dbReference>
<dbReference type="InterPro" id="IPR045865">
    <property type="entry name" value="ACT-like_dom_sf"/>
</dbReference>
<dbReference type="Gene3D" id="3.30.70.260">
    <property type="match status" value="1"/>
</dbReference>
<feature type="domain" description="Protein kinase" evidence="11">
    <location>
        <begin position="253"/>
        <end position="507"/>
    </location>
</feature>
<name>A0AAN7MF92_TRANT</name>
<dbReference type="SUPFAM" id="SSF55021">
    <property type="entry name" value="ACT-like"/>
    <property type="match status" value="1"/>
</dbReference>
<dbReference type="Proteomes" id="UP001346149">
    <property type="component" value="Unassembled WGS sequence"/>
</dbReference>
<dbReference type="InterPro" id="IPR011009">
    <property type="entry name" value="Kinase-like_dom_sf"/>
</dbReference>
<dbReference type="GO" id="GO:0005524">
    <property type="term" value="F:ATP binding"/>
    <property type="evidence" value="ECO:0007669"/>
    <property type="project" value="UniProtKB-KW"/>
</dbReference>
<dbReference type="Gene3D" id="3.30.200.20">
    <property type="entry name" value="Phosphorylase Kinase, domain 1"/>
    <property type="match status" value="1"/>
</dbReference>
<dbReference type="FunFam" id="3.30.200.20:FF:000060">
    <property type="entry name" value="Serine/threonine-protein kinase isoform 1"/>
    <property type="match status" value="1"/>
</dbReference>
<comment type="catalytic activity">
    <reaction evidence="8">
        <text>L-threonyl-[protein] + ATP = O-phospho-L-threonyl-[protein] + ADP + H(+)</text>
        <dbReference type="Rhea" id="RHEA:46608"/>
        <dbReference type="Rhea" id="RHEA-COMP:11060"/>
        <dbReference type="Rhea" id="RHEA-COMP:11605"/>
        <dbReference type="ChEBI" id="CHEBI:15378"/>
        <dbReference type="ChEBI" id="CHEBI:30013"/>
        <dbReference type="ChEBI" id="CHEBI:30616"/>
        <dbReference type="ChEBI" id="CHEBI:61977"/>
        <dbReference type="ChEBI" id="CHEBI:456216"/>
        <dbReference type="EC" id="2.7.11.1"/>
    </reaction>
</comment>
<dbReference type="InterPro" id="IPR051681">
    <property type="entry name" value="Ser/Thr_Kinases-Pseudokinases"/>
</dbReference>
<evidence type="ECO:0000256" key="3">
    <source>
        <dbReference type="ARBA" id="ARBA00022527"/>
    </source>
</evidence>
<dbReference type="PANTHER" id="PTHR44329:SF278">
    <property type="entry name" value="PROTEIN KINASE DOMAIN-CONTAINING PROTEIN"/>
    <property type="match status" value="1"/>
</dbReference>
<evidence type="ECO:0000256" key="1">
    <source>
        <dbReference type="ARBA" id="ARBA00010507"/>
    </source>
</evidence>
<dbReference type="InterPro" id="IPR002912">
    <property type="entry name" value="ACT_dom"/>
</dbReference>
<evidence type="ECO:0000256" key="4">
    <source>
        <dbReference type="ARBA" id="ARBA00022679"/>
    </source>
</evidence>
<evidence type="ECO:0000256" key="6">
    <source>
        <dbReference type="ARBA" id="ARBA00022777"/>
    </source>
</evidence>
<dbReference type="SMART" id="SM00220">
    <property type="entry name" value="S_TKc"/>
    <property type="match status" value="1"/>
</dbReference>
<dbReference type="InterPro" id="IPR000719">
    <property type="entry name" value="Prot_kinase_dom"/>
</dbReference>
<dbReference type="CDD" id="cd13999">
    <property type="entry name" value="STKc_MAP3K-like"/>
    <property type="match status" value="1"/>
</dbReference>
<protein>
    <recommendedName>
        <fullName evidence="2">non-specific serine/threonine protein kinase</fullName>
        <ecNumber evidence="2">2.7.11.1</ecNumber>
    </recommendedName>
</protein>
<feature type="domain" description="ACT" evidence="12">
    <location>
        <begin position="141"/>
        <end position="219"/>
    </location>
</feature>
<keyword evidence="7" id="KW-0067">ATP-binding</keyword>
<accession>A0AAN7MF92</accession>
<dbReference type="SUPFAM" id="SSF56112">
    <property type="entry name" value="Protein kinase-like (PK-like)"/>
    <property type="match status" value="1"/>
</dbReference>
<feature type="region of interest" description="Disordered" evidence="10">
    <location>
        <begin position="102"/>
        <end position="123"/>
    </location>
</feature>
<gene>
    <name evidence="13" type="ORF">SAY86_004114</name>
</gene>
<dbReference type="PRINTS" id="PR00109">
    <property type="entry name" value="TYRKINASE"/>
</dbReference>
<feature type="compositionally biased region" description="Low complexity" evidence="10">
    <location>
        <begin position="1"/>
        <end position="18"/>
    </location>
</feature>
<evidence type="ECO:0000256" key="5">
    <source>
        <dbReference type="ARBA" id="ARBA00022741"/>
    </source>
</evidence>
<comment type="caution">
    <text evidence="13">The sequence shown here is derived from an EMBL/GenBank/DDBJ whole genome shotgun (WGS) entry which is preliminary data.</text>
</comment>